<dbReference type="Gene3D" id="1.20.58.300">
    <property type="entry name" value="FlgN-like"/>
    <property type="match status" value="1"/>
</dbReference>
<dbReference type="InterPro" id="IPR036679">
    <property type="entry name" value="FlgN-like_sf"/>
</dbReference>
<sequence>MASLIEELISVLDKEHEIYKELIPIAREKTQIIVKNDTTALQEITAKEQKAIDKITALENSRGKLMEDIKTVLGKRNENLNLATLIGLLDRQPEEKQKLSLLHDKLKETVGVLVDINNRNKTLIQQSLEMIEFNMNFLQSARMAPGDNTYTKSASQKSENLGSGIFDAKQ</sequence>
<dbReference type="SUPFAM" id="SSF140566">
    <property type="entry name" value="FlgN-like"/>
    <property type="match status" value="1"/>
</dbReference>
<feature type="region of interest" description="Disordered" evidence="2">
    <location>
        <begin position="148"/>
        <end position="170"/>
    </location>
</feature>
<dbReference type="OrthoDB" id="2049621at2"/>
<reference evidence="4" key="1">
    <citation type="submission" date="2015-09" db="EMBL/GenBank/DDBJ databases">
        <authorList>
            <person name="Wibberg D."/>
        </authorList>
    </citation>
    <scope>NUCLEOTIDE SEQUENCE [LARGE SCALE GENOMIC DNA]</scope>
    <source>
        <strain evidence="4">SD1D</strain>
    </source>
</reference>
<name>A0A0K8J326_9FIRM</name>
<dbReference type="Pfam" id="PF05130">
    <property type="entry name" value="FlgN"/>
    <property type="match status" value="1"/>
</dbReference>
<dbReference type="KEGG" id="hsd:SD1D_0364"/>
<dbReference type="EMBL" id="LN879430">
    <property type="protein sequence ID" value="CUH91917.1"/>
    <property type="molecule type" value="Genomic_DNA"/>
</dbReference>
<dbReference type="Proteomes" id="UP000196053">
    <property type="component" value="Chromosome I"/>
</dbReference>
<evidence type="ECO:0008006" key="5">
    <source>
        <dbReference type="Google" id="ProtNLM"/>
    </source>
</evidence>
<organism evidence="3 4">
    <name type="scientific">Herbinix luporum</name>
    <dbReference type="NCBI Taxonomy" id="1679721"/>
    <lineage>
        <taxon>Bacteria</taxon>
        <taxon>Bacillati</taxon>
        <taxon>Bacillota</taxon>
        <taxon>Clostridia</taxon>
        <taxon>Lachnospirales</taxon>
        <taxon>Lachnospiraceae</taxon>
        <taxon>Herbinix</taxon>
    </lineage>
</organism>
<dbReference type="AlphaFoldDB" id="A0A0K8J326"/>
<feature type="compositionally biased region" description="Polar residues" evidence="2">
    <location>
        <begin position="148"/>
        <end position="161"/>
    </location>
</feature>
<protein>
    <recommendedName>
        <fullName evidence="5">Flagellar protein FlgN</fullName>
    </recommendedName>
</protein>
<evidence type="ECO:0000313" key="3">
    <source>
        <dbReference type="EMBL" id="CUH91917.1"/>
    </source>
</evidence>
<dbReference type="RefSeq" id="WP_058257340.1">
    <property type="nucleotide sequence ID" value="NZ_DUPS01000028.1"/>
</dbReference>
<evidence type="ECO:0000256" key="2">
    <source>
        <dbReference type="SAM" id="MobiDB-lite"/>
    </source>
</evidence>
<keyword evidence="4" id="KW-1185">Reference proteome</keyword>
<evidence type="ECO:0000313" key="4">
    <source>
        <dbReference type="Proteomes" id="UP000196053"/>
    </source>
</evidence>
<dbReference type="GO" id="GO:0044780">
    <property type="term" value="P:bacterial-type flagellum assembly"/>
    <property type="evidence" value="ECO:0007669"/>
    <property type="project" value="InterPro"/>
</dbReference>
<keyword evidence="1" id="KW-1005">Bacterial flagellum biogenesis</keyword>
<accession>A0A0K8J326</accession>
<dbReference type="InterPro" id="IPR007809">
    <property type="entry name" value="FlgN-like"/>
</dbReference>
<gene>
    <name evidence="3" type="ORF">SD1D_0364</name>
</gene>
<proteinExistence type="predicted"/>
<evidence type="ECO:0000256" key="1">
    <source>
        <dbReference type="ARBA" id="ARBA00022795"/>
    </source>
</evidence>